<feature type="region of interest" description="Disordered" evidence="1">
    <location>
        <begin position="636"/>
        <end position="715"/>
    </location>
</feature>
<protein>
    <submittedName>
        <fullName evidence="2">Uncharacterized protein</fullName>
    </submittedName>
</protein>
<evidence type="ECO:0000313" key="2">
    <source>
        <dbReference type="Ensembl" id="ENSPMAP00000010006.1"/>
    </source>
</evidence>
<feature type="compositionally biased region" description="Basic and acidic residues" evidence="1">
    <location>
        <begin position="303"/>
        <end position="325"/>
    </location>
</feature>
<reference evidence="2" key="1">
    <citation type="submission" date="2025-08" db="UniProtKB">
        <authorList>
            <consortium name="Ensembl"/>
        </authorList>
    </citation>
    <scope>IDENTIFICATION</scope>
</reference>
<feature type="compositionally biased region" description="Basic and acidic residues" evidence="1">
    <location>
        <begin position="247"/>
        <end position="276"/>
    </location>
</feature>
<feature type="compositionally biased region" description="Basic and acidic residues" evidence="1">
    <location>
        <begin position="333"/>
        <end position="394"/>
    </location>
</feature>
<dbReference type="OMA" id="YELKWAG"/>
<dbReference type="AlphaFoldDB" id="S4RXR5"/>
<dbReference type="Ensembl" id="ENSPMAT00000010050.1">
    <property type="protein sequence ID" value="ENSPMAP00000010006.1"/>
    <property type="gene ID" value="ENSPMAG00000009091.1"/>
</dbReference>
<name>S4RXR5_PETMA</name>
<feature type="compositionally biased region" description="Basic and acidic residues" evidence="1">
    <location>
        <begin position="1"/>
        <end position="15"/>
    </location>
</feature>
<accession>S4RXR5</accession>
<proteinExistence type="predicted"/>
<feature type="compositionally biased region" description="Basic and acidic residues" evidence="1">
    <location>
        <begin position="665"/>
        <end position="715"/>
    </location>
</feature>
<feature type="region of interest" description="Disordered" evidence="1">
    <location>
        <begin position="247"/>
        <end position="397"/>
    </location>
</feature>
<feature type="compositionally biased region" description="Basic residues" evidence="1">
    <location>
        <begin position="849"/>
        <end position="858"/>
    </location>
</feature>
<dbReference type="STRING" id="7757.ENSPMAP00000010006"/>
<feature type="compositionally biased region" description="Basic and acidic residues" evidence="1">
    <location>
        <begin position="568"/>
        <end position="577"/>
    </location>
</feature>
<feature type="compositionally biased region" description="Basic residues" evidence="1">
    <location>
        <begin position="578"/>
        <end position="590"/>
    </location>
</feature>
<evidence type="ECO:0000256" key="1">
    <source>
        <dbReference type="SAM" id="MobiDB-lite"/>
    </source>
</evidence>
<sequence>RGRQWPKETAKDQQQQKKQASSEMEKQEKKTRKEMEKQEKKISKEIEKQQKKISKAMEKQEKKTRKEREKQEMKSALTLTSVFLHVQDNREKKAKLTTEDLNPRKEKARKRRRIEATSLRLWRIKQIEKEQNSEREYYIQMRRMEIAQLRKRREKKAAKKKRRQEMGGKEVSRSRIMMRMSLWWSKLSRRSENNEAEQDSQVMKAVQETPGKCPSLMQDMKVQRAKARNRRRIEAARIRRWRIKQLPKEQQEEKASRLKTGEKVASRLKLRLEKKAAMKKRHQEKEEEVASGSLATFSSSKIKSHEEEAGRGRQWPKETAKDQQQQKKQASSEMEKQEKKTRKEMEKQEKKISKEIEKQEKKTRKEREKQQNKTRKEMEKQGKKSRKEREKQEMKSALTLTSVFLHVQDNREKKAKLTTEDLNPRKEKARKRRRIEATSLRLWRIKQIEKEQNSEREYYIQMRRMEIAQLRKRREKKAAKKKRRQEMGGKEVSRSRIMMRMSLWWSKLSRRSENNEAEQDSQVMKAVQETPGKCPSLMQDMKVQRAKARNRRRIEAARIRRWRIKQLPKEQQEEKASRLKTGKKVASRLKLRLEKKAAMKKRHQEKEEEVASGSLATFSSSMEQRRIGDLMVEMKSHEEEAGRGRQWPKETAKDQQQQKKQASSEMEKQEKKTRKEMEKQEKKISKEIEKQQKKISKAMEKQEKKTRKEREKQEMKSALTLTSVFLHVQDNREKKAKLTTEDLNPRLWRIKQIEKEQNSEREYYIQMRRMEIAQLRKRREKKAAKKKRRQEMGGKEVSRSRIMMRMSLWWNMKVQRAKARNRRRIEAARIRRWRIKQLPKEQQEEKASRLKTGKKVASRLKLRLEKKAAMKKRHQEKE</sequence>
<feature type="compositionally biased region" description="Basic and acidic residues" evidence="1">
    <location>
        <begin position="23"/>
        <end position="73"/>
    </location>
</feature>
<organism evidence="2">
    <name type="scientific">Petromyzon marinus</name>
    <name type="common">Sea lamprey</name>
    <dbReference type="NCBI Taxonomy" id="7757"/>
    <lineage>
        <taxon>Eukaryota</taxon>
        <taxon>Metazoa</taxon>
        <taxon>Chordata</taxon>
        <taxon>Craniata</taxon>
        <taxon>Vertebrata</taxon>
        <taxon>Cyclostomata</taxon>
        <taxon>Hyperoartia</taxon>
        <taxon>Petromyzontiformes</taxon>
        <taxon>Petromyzontidae</taxon>
        <taxon>Petromyzon</taxon>
    </lineage>
</organism>
<dbReference type="HOGENOM" id="CLU_327794_0_0_1"/>
<feature type="region of interest" description="Disordered" evidence="1">
    <location>
        <begin position="1"/>
        <end position="75"/>
    </location>
</feature>
<feature type="compositionally biased region" description="Basic and acidic residues" evidence="1">
    <location>
        <begin position="636"/>
        <end position="657"/>
    </location>
</feature>
<feature type="region of interest" description="Disordered" evidence="1">
    <location>
        <begin position="837"/>
        <end position="858"/>
    </location>
</feature>
<feature type="compositionally biased region" description="Basic and acidic residues" evidence="1">
    <location>
        <begin position="838"/>
        <end position="848"/>
    </location>
</feature>
<feature type="region of interest" description="Disordered" evidence="1">
    <location>
        <begin position="568"/>
        <end position="622"/>
    </location>
</feature>
<reference evidence="2" key="2">
    <citation type="submission" date="2025-09" db="UniProtKB">
        <authorList>
            <consortium name="Ensembl"/>
        </authorList>
    </citation>
    <scope>IDENTIFICATION</scope>
</reference>